<keyword evidence="1" id="KW-0472">Membrane</keyword>
<name>A0A127JYV8_9BURK</name>
<organism evidence="2 3">
    <name type="scientific">Ramlibacter tataouinensis</name>
    <dbReference type="NCBI Taxonomy" id="94132"/>
    <lineage>
        <taxon>Bacteria</taxon>
        <taxon>Pseudomonadati</taxon>
        <taxon>Pseudomonadota</taxon>
        <taxon>Betaproteobacteria</taxon>
        <taxon>Burkholderiales</taxon>
        <taxon>Comamonadaceae</taxon>
        <taxon>Ramlibacter</taxon>
    </lineage>
</organism>
<keyword evidence="1" id="KW-1133">Transmembrane helix</keyword>
<sequence>MPALQSEAEAWKQALREGVVTGSLAGVLSTAVLVLAGMRQNRSAAAPINAASHWIWGDESLREDRPTWRHTLPGYLTQHAASIFWAALYSRVWGHRREAKQWPQALAGAATTCAVAGVVDYLVVPKRLTPGYEHRLSTGAMVAVYAALAAGFALGAVAMRDR</sequence>
<evidence type="ECO:0000256" key="1">
    <source>
        <dbReference type="SAM" id="Phobius"/>
    </source>
</evidence>
<accession>A0A127JYV8</accession>
<keyword evidence="1" id="KW-0812">Transmembrane</keyword>
<dbReference type="OrthoDB" id="288267at2"/>
<protein>
    <submittedName>
        <fullName evidence="2">Uncharacterized protein</fullName>
    </submittedName>
</protein>
<evidence type="ECO:0000313" key="2">
    <source>
        <dbReference type="EMBL" id="AMO25176.1"/>
    </source>
</evidence>
<feature type="transmembrane region" description="Helical" evidence="1">
    <location>
        <begin position="136"/>
        <end position="159"/>
    </location>
</feature>
<evidence type="ECO:0000313" key="3">
    <source>
        <dbReference type="Proteomes" id="UP000070433"/>
    </source>
</evidence>
<dbReference type="Proteomes" id="UP000070433">
    <property type="component" value="Chromosome"/>
</dbReference>
<proteinExistence type="predicted"/>
<feature type="transmembrane region" description="Helical" evidence="1">
    <location>
        <begin position="20"/>
        <end position="38"/>
    </location>
</feature>
<gene>
    <name evidence="2" type="ORF">UC35_01015</name>
</gene>
<reference evidence="2 3" key="1">
    <citation type="journal article" date="2014" name="Int. J. Syst. Evol. Microbiol.">
        <title>Ramlibacter solisilvae sp. nov., isolated from forest soil, and emended description of the genus Ramlibacter.</title>
        <authorList>
            <person name="Lee H.J."/>
            <person name="Lee S.H."/>
            <person name="Lee S.S."/>
            <person name="Lee J.S."/>
            <person name="Kim Y."/>
            <person name="Kim S.C."/>
            <person name="Jeon C.O."/>
        </authorList>
    </citation>
    <scope>NUCLEOTIDE SEQUENCE [LARGE SCALE GENOMIC DNA]</scope>
    <source>
        <strain evidence="2 3">5-10</strain>
    </source>
</reference>
<dbReference type="EMBL" id="CP010951">
    <property type="protein sequence ID" value="AMO25176.1"/>
    <property type="molecule type" value="Genomic_DNA"/>
</dbReference>
<feature type="transmembrane region" description="Helical" evidence="1">
    <location>
        <begin position="105"/>
        <end position="124"/>
    </location>
</feature>
<keyword evidence="3" id="KW-1185">Reference proteome</keyword>
<dbReference type="AlphaFoldDB" id="A0A127JYV8"/>